<feature type="chain" id="PRO_5036975018" description="Secreted protein" evidence="1">
    <location>
        <begin position="36"/>
        <end position="230"/>
    </location>
</feature>
<sequence length="230" mass="24048">MTDQPRSARRRGWRALSAPALCAVLALTAPGAASAERLPRAGNFVCQANILRLADQVWTQANPAASPCADDFEASDRQDVSFLGVYRFRSSVIDVRTDQLPDVLGSTPPAAGDMASSSARLASMRLTGPDLLVEFGAVHADAVATCVASGGALTPSYTARSTVATLRINGTEVVDLTGPRTIPLNVGKLLLNHTVTTASGITRRAAVWDTPLFDLIMGEARVSTSGNPCG</sequence>
<dbReference type="RefSeq" id="WP_189225161.1">
    <property type="nucleotide sequence ID" value="NZ_BMRG01000009.1"/>
</dbReference>
<dbReference type="NCBIfam" id="NF040603">
    <property type="entry name" value="choice_anch_P"/>
    <property type="match status" value="1"/>
</dbReference>
<evidence type="ECO:0008006" key="4">
    <source>
        <dbReference type="Google" id="ProtNLM"/>
    </source>
</evidence>
<accession>A0A918EEJ3</accession>
<name>A0A918EEJ3_9PSEU</name>
<keyword evidence="3" id="KW-1185">Reference proteome</keyword>
<proteinExistence type="predicted"/>
<organism evidence="2 3">
    <name type="scientific">Saccharothrix coeruleofusca</name>
    <dbReference type="NCBI Taxonomy" id="33919"/>
    <lineage>
        <taxon>Bacteria</taxon>
        <taxon>Bacillati</taxon>
        <taxon>Actinomycetota</taxon>
        <taxon>Actinomycetes</taxon>
        <taxon>Pseudonocardiales</taxon>
        <taxon>Pseudonocardiaceae</taxon>
        <taxon>Saccharothrix</taxon>
    </lineage>
</organism>
<keyword evidence="1" id="KW-0732">Signal</keyword>
<reference evidence="2" key="2">
    <citation type="submission" date="2020-09" db="EMBL/GenBank/DDBJ databases">
        <authorList>
            <person name="Sun Q."/>
            <person name="Ohkuma M."/>
        </authorList>
    </citation>
    <scope>NUCLEOTIDE SEQUENCE</scope>
    <source>
        <strain evidence="2">JCM 3313</strain>
    </source>
</reference>
<protein>
    <recommendedName>
        <fullName evidence="4">Secreted protein</fullName>
    </recommendedName>
</protein>
<reference evidence="2" key="1">
    <citation type="journal article" date="2014" name="Int. J. Syst. Evol. Microbiol.">
        <title>Complete genome sequence of Corynebacterium casei LMG S-19264T (=DSM 44701T), isolated from a smear-ripened cheese.</title>
        <authorList>
            <consortium name="US DOE Joint Genome Institute (JGI-PGF)"/>
            <person name="Walter F."/>
            <person name="Albersmeier A."/>
            <person name="Kalinowski J."/>
            <person name="Ruckert C."/>
        </authorList>
    </citation>
    <scope>NUCLEOTIDE SEQUENCE</scope>
    <source>
        <strain evidence="2">JCM 3313</strain>
    </source>
</reference>
<comment type="caution">
    <text evidence="2">The sequence shown here is derived from an EMBL/GenBank/DDBJ whole genome shotgun (WGS) entry which is preliminary data.</text>
</comment>
<evidence type="ECO:0000313" key="3">
    <source>
        <dbReference type="Proteomes" id="UP000639606"/>
    </source>
</evidence>
<dbReference type="EMBL" id="BMRG01000009">
    <property type="protein sequence ID" value="GGP66325.1"/>
    <property type="molecule type" value="Genomic_DNA"/>
</dbReference>
<evidence type="ECO:0000256" key="1">
    <source>
        <dbReference type="SAM" id="SignalP"/>
    </source>
</evidence>
<evidence type="ECO:0000313" key="2">
    <source>
        <dbReference type="EMBL" id="GGP66325.1"/>
    </source>
</evidence>
<feature type="signal peptide" evidence="1">
    <location>
        <begin position="1"/>
        <end position="35"/>
    </location>
</feature>
<dbReference type="Proteomes" id="UP000639606">
    <property type="component" value="Unassembled WGS sequence"/>
</dbReference>
<dbReference type="AlphaFoldDB" id="A0A918EEJ3"/>
<gene>
    <name evidence="2" type="ORF">GCM10010185_43710</name>
</gene>